<dbReference type="EMBL" id="JAGGKP010000011">
    <property type="protein sequence ID" value="MBP1938166.1"/>
    <property type="molecule type" value="Genomic_DNA"/>
</dbReference>
<protein>
    <submittedName>
        <fullName evidence="3">3D (Asp-Asp-Asp) domain-containing protein</fullName>
    </submittedName>
</protein>
<dbReference type="Pfam" id="PF06725">
    <property type="entry name" value="3D"/>
    <property type="match status" value="1"/>
</dbReference>
<keyword evidence="1" id="KW-0732">Signal</keyword>
<dbReference type="Proteomes" id="UP001519273">
    <property type="component" value="Unassembled WGS sequence"/>
</dbReference>
<dbReference type="PANTHER" id="PTHR39160">
    <property type="entry name" value="CELL WALL-BINDING PROTEIN YOCH"/>
    <property type="match status" value="1"/>
</dbReference>
<evidence type="ECO:0000313" key="3">
    <source>
        <dbReference type="EMBL" id="MBP1938166.1"/>
    </source>
</evidence>
<dbReference type="InterPro" id="IPR010611">
    <property type="entry name" value="3D_dom"/>
</dbReference>
<proteinExistence type="predicted"/>
<reference evidence="3 4" key="1">
    <citation type="submission" date="2021-03" db="EMBL/GenBank/DDBJ databases">
        <title>Genomic Encyclopedia of Type Strains, Phase IV (KMG-IV): sequencing the most valuable type-strain genomes for metagenomic binning, comparative biology and taxonomic classification.</title>
        <authorList>
            <person name="Goeker M."/>
        </authorList>
    </citation>
    <scope>NUCLEOTIDE SEQUENCE [LARGE SCALE GENOMIC DNA]</scope>
    <source>
        <strain evidence="3 4">DSM 23491</strain>
    </source>
</reference>
<feature type="domain" description="3D" evidence="2">
    <location>
        <begin position="11"/>
        <end position="74"/>
    </location>
</feature>
<name>A0ABS4H6R4_9BACL</name>
<dbReference type="InterPro" id="IPR051933">
    <property type="entry name" value="Resuscitation_pf_RpfB"/>
</dbReference>
<evidence type="ECO:0000313" key="4">
    <source>
        <dbReference type="Proteomes" id="UP001519273"/>
    </source>
</evidence>
<dbReference type="Gene3D" id="2.40.40.10">
    <property type="entry name" value="RlpA-like domain"/>
    <property type="match status" value="1"/>
</dbReference>
<dbReference type="RefSeq" id="WP_209852138.1">
    <property type="nucleotide sequence ID" value="NZ_CBCRVE010000004.1"/>
</dbReference>
<dbReference type="InterPro" id="IPR036908">
    <property type="entry name" value="RlpA-like_sf"/>
</dbReference>
<evidence type="ECO:0000259" key="2">
    <source>
        <dbReference type="Pfam" id="PF06725"/>
    </source>
</evidence>
<keyword evidence="4" id="KW-1185">Reference proteome</keyword>
<gene>
    <name evidence="3" type="ORF">J2Z20_003085</name>
</gene>
<accession>A0ABS4H6R4</accession>
<evidence type="ECO:0000256" key="1">
    <source>
        <dbReference type="ARBA" id="ARBA00022729"/>
    </source>
</evidence>
<dbReference type="SUPFAM" id="SSF50685">
    <property type="entry name" value="Barwin-like endoglucanases"/>
    <property type="match status" value="1"/>
</dbReference>
<dbReference type="CDD" id="cd14667">
    <property type="entry name" value="3D_containing_proteins"/>
    <property type="match status" value="1"/>
</dbReference>
<sequence length="80" mass="8743">MRETQYYDGYRVIAVDPDVITLGSVVTVRLDNGYEFEAIALDTGGGIDGREIDVLTADRDSAMQFGRQTVQIKINGEGAD</sequence>
<organism evidence="3 4">
    <name type="scientific">Paenibacillus sediminis</name>
    <dbReference type="NCBI Taxonomy" id="664909"/>
    <lineage>
        <taxon>Bacteria</taxon>
        <taxon>Bacillati</taxon>
        <taxon>Bacillota</taxon>
        <taxon>Bacilli</taxon>
        <taxon>Bacillales</taxon>
        <taxon>Paenibacillaceae</taxon>
        <taxon>Paenibacillus</taxon>
    </lineage>
</organism>
<comment type="caution">
    <text evidence="3">The sequence shown here is derived from an EMBL/GenBank/DDBJ whole genome shotgun (WGS) entry which is preliminary data.</text>
</comment>
<dbReference type="InterPro" id="IPR059180">
    <property type="entry name" value="3D_YorM"/>
</dbReference>
<dbReference type="PANTHER" id="PTHR39160:SF6">
    <property type="entry name" value="CELL WALL-BINDING PROTEIN YOCH"/>
    <property type="match status" value="1"/>
</dbReference>